<organism evidence="2 3">
    <name type="scientific">Nocardiopsis composta</name>
    <dbReference type="NCBI Taxonomy" id="157465"/>
    <lineage>
        <taxon>Bacteria</taxon>
        <taxon>Bacillati</taxon>
        <taxon>Actinomycetota</taxon>
        <taxon>Actinomycetes</taxon>
        <taxon>Streptosporangiales</taxon>
        <taxon>Nocardiopsidaceae</taxon>
        <taxon>Nocardiopsis</taxon>
    </lineage>
</organism>
<gene>
    <name evidence="2" type="ORF">HDA36_005360</name>
</gene>
<sequence>MTPPRGRRRRRDDGGRVLVFVVVLAGAIGACLGLVVDGGRMLIDATRAATLAHEAARAGARELDATALAQEGRIGVDADAARRRALEHLRAAGADGEAVVEGDAVTVTARVPYTTVILPLGSGAAQARATAEAIEN</sequence>
<dbReference type="Pfam" id="PF13400">
    <property type="entry name" value="Tad"/>
    <property type="match status" value="1"/>
</dbReference>
<reference evidence="2 3" key="1">
    <citation type="submission" date="2020-08" db="EMBL/GenBank/DDBJ databases">
        <title>Sequencing the genomes of 1000 actinobacteria strains.</title>
        <authorList>
            <person name="Klenk H.-P."/>
        </authorList>
    </citation>
    <scope>NUCLEOTIDE SEQUENCE [LARGE SCALE GENOMIC DNA]</scope>
    <source>
        <strain evidence="2 3">DSM 44551</strain>
    </source>
</reference>
<dbReference type="InterPro" id="IPR028087">
    <property type="entry name" value="Tad_N"/>
</dbReference>
<accession>A0A7W8QRE1</accession>
<protein>
    <recommendedName>
        <fullName evidence="1">Putative Flp pilus-assembly TadG-like N-terminal domain-containing protein</fullName>
    </recommendedName>
</protein>
<name>A0A7W8QRE1_9ACTN</name>
<feature type="domain" description="Putative Flp pilus-assembly TadG-like N-terminal" evidence="1">
    <location>
        <begin position="15"/>
        <end position="61"/>
    </location>
</feature>
<proteinExistence type="predicted"/>
<comment type="caution">
    <text evidence="2">The sequence shown here is derived from an EMBL/GenBank/DDBJ whole genome shotgun (WGS) entry which is preliminary data.</text>
</comment>
<dbReference type="RefSeq" id="WP_312893881.1">
    <property type="nucleotide sequence ID" value="NZ_BAAAJD010000117.1"/>
</dbReference>
<dbReference type="PROSITE" id="PS51257">
    <property type="entry name" value="PROKAR_LIPOPROTEIN"/>
    <property type="match status" value="1"/>
</dbReference>
<dbReference type="AlphaFoldDB" id="A0A7W8QRE1"/>
<dbReference type="EMBL" id="JACHDB010000002">
    <property type="protein sequence ID" value="MBB5435212.1"/>
    <property type="molecule type" value="Genomic_DNA"/>
</dbReference>
<dbReference type="Proteomes" id="UP000572635">
    <property type="component" value="Unassembled WGS sequence"/>
</dbReference>
<evidence type="ECO:0000313" key="2">
    <source>
        <dbReference type="EMBL" id="MBB5435212.1"/>
    </source>
</evidence>
<evidence type="ECO:0000313" key="3">
    <source>
        <dbReference type="Proteomes" id="UP000572635"/>
    </source>
</evidence>
<keyword evidence="3" id="KW-1185">Reference proteome</keyword>
<evidence type="ECO:0000259" key="1">
    <source>
        <dbReference type="Pfam" id="PF13400"/>
    </source>
</evidence>